<dbReference type="PANTHER" id="PTHR43139:SF52">
    <property type="entry name" value="SI:DKEY-122A22.2"/>
    <property type="match status" value="1"/>
</dbReference>
<dbReference type="Proteomes" id="UP000834106">
    <property type="component" value="Chromosome 2"/>
</dbReference>
<dbReference type="InterPro" id="IPR052370">
    <property type="entry name" value="Meta-cleavage_hydrolase"/>
</dbReference>
<dbReference type="Pfam" id="PF00561">
    <property type="entry name" value="Abhydrolase_1"/>
    <property type="match status" value="1"/>
</dbReference>
<dbReference type="Gene3D" id="3.40.50.1820">
    <property type="entry name" value="alpha/beta hydrolase"/>
    <property type="match status" value="1"/>
</dbReference>
<dbReference type="InterPro" id="IPR029058">
    <property type="entry name" value="AB_hydrolase_fold"/>
</dbReference>
<gene>
    <name evidence="2" type="ORF">FPE_LOCUS3188</name>
</gene>
<sequence>MVPSCLSLVSLSDSYLCRCLATVGLSSQTIDRPDDTSMHFWGFGPYGIWQWRPQIVFFSSEFDLYVPDLLFFGESYAKSSDRSEVFQAVCVTKLLEKLRIQKYYVIGTSYGGLVAYHMAARPKRVEKVVIASSWVNFRWTDNDELLKRAKFEKIEELMLLATAG</sequence>
<feature type="domain" description="AB hydrolase-1" evidence="1">
    <location>
        <begin position="47"/>
        <end position="133"/>
    </location>
</feature>
<proteinExistence type="predicted"/>
<dbReference type="SUPFAM" id="SSF53474">
    <property type="entry name" value="alpha/beta-Hydrolases"/>
    <property type="match status" value="1"/>
</dbReference>
<dbReference type="AlphaFoldDB" id="A0AAD2DIE5"/>
<accession>A0AAD2DIE5</accession>
<reference evidence="2" key="1">
    <citation type="submission" date="2023-05" db="EMBL/GenBank/DDBJ databases">
        <authorList>
            <person name="Huff M."/>
        </authorList>
    </citation>
    <scope>NUCLEOTIDE SEQUENCE</scope>
</reference>
<name>A0AAD2DIE5_9LAMI</name>
<keyword evidence="3" id="KW-1185">Reference proteome</keyword>
<evidence type="ECO:0000259" key="1">
    <source>
        <dbReference type="Pfam" id="PF00561"/>
    </source>
</evidence>
<evidence type="ECO:0000313" key="3">
    <source>
        <dbReference type="Proteomes" id="UP000834106"/>
    </source>
</evidence>
<dbReference type="InterPro" id="IPR000073">
    <property type="entry name" value="AB_hydrolase_1"/>
</dbReference>
<dbReference type="GO" id="GO:0016787">
    <property type="term" value="F:hydrolase activity"/>
    <property type="evidence" value="ECO:0007669"/>
    <property type="project" value="UniProtKB-ARBA"/>
</dbReference>
<organism evidence="2 3">
    <name type="scientific">Fraxinus pennsylvanica</name>
    <dbReference type="NCBI Taxonomy" id="56036"/>
    <lineage>
        <taxon>Eukaryota</taxon>
        <taxon>Viridiplantae</taxon>
        <taxon>Streptophyta</taxon>
        <taxon>Embryophyta</taxon>
        <taxon>Tracheophyta</taxon>
        <taxon>Spermatophyta</taxon>
        <taxon>Magnoliopsida</taxon>
        <taxon>eudicotyledons</taxon>
        <taxon>Gunneridae</taxon>
        <taxon>Pentapetalae</taxon>
        <taxon>asterids</taxon>
        <taxon>lamiids</taxon>
        <taxon>Lamiales</taxon>
        <taxon>Oleaceae</taxon>
        <taxon>Oleeae</taxon>
        <taxon>Fraxinus</taxon>
    </lineage>
</organism>
<protein>
    <recommendedName>
        <fullName evidence="1">AB hydrolase-1 domain-containing protein</fullName>
    </recommendedName>
</protein>
<evidence type="ECO:0000313" key="2">
    <source>
        <dbReference type="EMBL" id="CAI9755757.1"/>
    </source>
</evidence>
<dbReference type="EMBL" id="OU503037">
    <property type="protein sequence ID" value="CAI9755757.1"/>
    <property type="molecule type" value="Genomic_DNA"/>
</dbReference>
<dbReference type="PANTHER" id="PTHR43139">
    <property type="entry name" value="SI:DKEY-122A22.2"/>
    <property type="match status" value="1"/>
</dbReference>